<feature type="compositionally biased region" description="Basic and acidic residues" evidence="1">
    <location>
        <begin position="738"/>
        <end position="748"/>
    </location>
</feature>
<feature type="compositionally biased region" description="Polar residues" evidence="1">
    <location>
        <begin position="877"/>
        <end position="887"/>
    </location>
</feature>
<accession>A0A3B4ZT84</accession>
<feature type="compositionally biased region" description="Polar residues" evidence="1">
    <location>
        <begin position="581"/>
        <end position="600"/>
    </location>
</feature>
<feature type="region of interest" description="Disordered" evidence="1">
    <location>
        <begin position="41"/>
        <end position="125"/>
    </location>
</feature>
<organism evidence="2">
    <name type="scientific">Stegastes partitus</name>
    <name type="common">bicolor damselfish</name>
    <dbReference type="NCBI Taxonomy" id="144197"/>
    <lineage>
        <taxon>Eukaryota</taxon>
        <taxon>Metazoa</taxon>
        <taxon>Chordata</taxon>
        <taxon>Craniata</taxon>
        <taxon>Vertebrata</taxon>
        <taxon>Euteleostomi</taxon>
        <taxon>Actinopterygii</taxon>
        <taxon>Neopterygii</taxon>
        <taxon>Teleostei</taxon>
        <taxon>Neoteleostei</taxon>
        <taxon>Acanthomorphata</taxon>
        <taxon>Ovalentaria</taxon>
        <taxon>Pomacentridae</taxon>
        <taxon>Stegastes</taxon>
    </lineage>
</organism>
<feature type="region of interest" description="Disordered" evidence="1">
    <location>
        <begin position="855"/>
        <end position="922"/>
    </location>
</feature>
<sequence>METKYPTLRRPKRKLCYLTNKENQYKDWPAPLSLADVDKMFDDMDSSSHDDLLPPSPLLQTFDTETNENDTEASPVQQKERSEEQVVEHQMGPEEVVHPATRSPSPQLDSDCDIPFKAHGPVKTSSPIEQNVCVKGVEEKQDDEKEEVVSAILFPCDDEGKKEDPEPDPLPTQKPEGNATEESDYNDLESPPSKVAFTKTSSQKKAETLCKERSVAKEKTPTKPQTPVLKGKRKLQSRQENTEPPVVAVGPESEVAALEKTAETVHKQSVMDVSTRVGKDMTAFLQKVKDAGQSKPTCSRKSPVKAPTPPPEPEDDFLIMDDETPLWVTIPRKNATSKTHGLSRTSSTEKDSSTDKGKKDSPPETLQQPQELEKANDKLGSQTVNHRKKKKKIGKEKNNEEPEPGNDNGELASPQDLPADLMEQEEPNKKKQQLKKVPLKENDKAVDRPEDRGSGEIEKEKPSQKGKAKQKASKMKKTKSSNEGKQNTKTGRAKSLKGTREELQGSDDSKEMAQVDVVEEQSQEQNRTEPAETEDLGSPLDKKIAKSEADGKTKQHKQPVVSAESSSEDSQVLGKRKRRQTGQWWLNNPQTTEEAENQQPVLKKTKQSNKEPSRVVASPAKGKRVYKKRSLKQPALLSSPNTTKAKEKKVKQSKKRNAKGHNVDKKTTEEVFEAEQTEEQEQRELPDQDLDQEPSSPLVFSHRDHSLNSGGQLFQRVYHHTPDKKLSSTPAAPAFSKQPKELREAEPSKRRRKPPGSWWMVDDMAEDLESVSSQPQQLHPEQPKPRKDRKKQSKQSKSPGLGIPKNGNMAASPKPPGGAPVPPLNAMPLSTPKTVKRSLATFKDIFTSVAETPTVVSNRSARQKNKRNVRSHRAGGTSATEGSMSRNTDADVLNIDAGGGRRTQSSHNNDEPDNMFKPLRSGPSSMIELEEYEENDDMTLPSSRVQAMLSASDLCAPPLKPLMLQQKDKANLTEWFKSLWSTIAENSAEITPDQFDWYFYQDRVIGFQVDLHSRSICNGKILLGSHAKKPLWVDHSATTVFNLLTSSVNVTIDGSESHLSPGQSCMVECGHAYSIHNATAQPAMLYFTRILAESSV</sequence>
<dbReference type="Ensembl" id="ENSSPAT00000005020.1">
    <property type="protein sequence ID" value="ENSSPAP00000004922.1"/>
    <property type="gene ID" value="ENSSPAG00000003826.1"/>
</dbReference>
<feature type="compositionally biased region" description="Acidic residues" evidence="1">
    <location>
        <begin position="670"/>
        <end position="679"/>
    </location>
</feature>
<feature type="compositionally biased region" description="Basic residues" evidence="1">
    <location>
        <begin position="646"/>
        <end position="659"/>
    </location>
</feature>
<feature type="compositionally biased region" description="Acidic residues" evidence="1">
    <location>
        <begin position="312"/>
        <end position="324"/>
    </location>
</feature>
<feature type="compositionally biased region" description="Basic and acidic residues" evidence="1">
    <location>
        <begin position="347"/>
        <end position="362"/>
    </location>
</feature>
<feature type="compositionally biased region" description="Basic and acidic residues" evidence="1">
    <location>
        <begin position="540"/>
        <end position="553"/>
    </location>
</feature>
<dbReference type="AlphaFoldDB" id="A0A3B4ZT84"/>
<feature type="compositionally biased region" description="Polar residues" evidence="1">
    <location>
        <begin position="770"/>
        <end position="779"/>
    </location>
</feature>
<feature type="region of interest" description="Disordered" evidence="1">
    <location>
        <begin position="138"/>
        <end position="252"/>
    </location>
</feature>
<evidence type="ECO:0000313" key="4">
    <source>
        <dbReference type="RefSeq" id="XP_008295690.1"/>
    </source>
</evidence>
<feature type="compositionally biased region" description="Basic residues" evidence="1">
    <location>
        <begin position="861"/>
        <end position="873"/>
    </location>
</feature>
<feature type="compositionally biased region" description="Basic and acidic residues" evidence="1">
    <location>
        <begin position="204"/>
        <end position="221"/>
    </location>
</feature>
<feature type="compositionally biased region" description="Basic residues" evidence="1">
    <location>
        <begin position="385"/>
        <end position="394"/>
    </location>
</feature>
<feature type="compositionally biased region" description="Pro residues" evidence="1">
    <location>
        <begin position="813"/>
        <end position="825"/>
    </location>
</feature>
<feature type="compositionally biased region" description="Basic and acidic residues" evidence="1">
    <location>
        <begin position="498"/>
        <end position="513"/>
    </location>
</feature>
<feature type="compositionally biased region" description="Basic residues" evidence="1">
    <location>
        <begin position="464"/>
        <end position="479"/>
    </location>
</feature>
<name>A0A3B4ZT84_9TELE</name>
<dbReference type="InterPro" id="IPR014710">
    <property type="entry name" value="RmlC-like_jellyroll"/>
</dbReference>
<evidence type="ECO:0000313" key="3">
    <source>
        <dbReference type="Proteomes" id="UP000694891"/>
    </source>
</evidence>
<keyword evidence="3" id="KW-1185">Reference proteome</keyword>
<dbReference type="Gene3D" id="2.60.120.10">
    <property type="entry name" value="Jelly Rolls"/>
    <property type="match status" value="1"/>
</dbReference>
<reference evidence="2" key="1">
    <citation type="submission" date="2023-09" db="UniProtKB">
        <authorList>
            <consortium name="Ensembl"/>
        </authorList>
    </citation>
    <scope>IDENTIFICATION</scope>
</reference>
<evidence type="ECO:0000313" key="2">
    <source>
        <dbReference type="Ensembl" id="ENSSPAP00000004922.1"/>
    </source>
</evidence>
<feature type="compositionally biased region" description="Basic and acidic residues" evidence="1">
    <location>
        <begin position="438"/>
        <end position="463"/>
    </location>
</feature>
<dbReference type="GeneTree" id="ENSGT00940000168651"/>
<dbReference type="STRING" id="144197.ENSSPAP00000004922"/>
<dbReference type="RefSeq" id="XP_008295690.1">
    <property type="nucleotide sequence ID" value="XM_008297468.1"/>
</dbReference>
<feature type="compositionally biased region" description="Basic and acidic residues" evidence="1">
    <location>
        <begin position="78"/>
        <end position="97"/>
    </location>
</feature>
<gene>
    <name evidence="4" type="primary">LOC103368924</name>
</gene>
<feature type="compositionally biased region" description="Basic and acidic residues" evidence="1">
    <location>
        <begin position="41"/>
        <end position="52"/>
    </location>
</feature>
<protein>
    <submittedName>
        <fullName evidence="2 4">Neurofilament heavy polypeptide-like</fullName>
    </submittedName>
</protein>
<feature type="region of interest" description="Disordered" evidence="1">
    <location>
        <begin position="284"/>
        <end position="830"/>
    </location>
</feature>
<reference evidence="4" key="2">
    <citation type="submission" date="2025-04" db="UniProtKB">
        <authorList>
            <consortium name="RefSeq"/>
        </authorList>
    </citation>
    <scope>IDENTIFICATION</scope>
</reference>
<dbReference type="GeneID" id="103368924"/>
<dbReference type="OrthoDB" id="1939643at2759"/>
<dbReference type="Proteomes" id="UP000694891">
    <property type="component" value="Unplaced"/>
</dbReference>
<proteinExistence type="predicted"/>
<feature type="compositionally biased region" description="Basic residues" evidence="1">
    <location>
        <begin position="621"/>
        <end position="631"/>
    </location>
</feature>
<evidence type="ECO:0000256" key="1">
    <source>
        <dbReference type="SAM" id="MobiDB-lite"/>
    </source>
</evidence>